<evidence type="ECO:0000256" key="8">
    <source>
        <dbReference type="ARBA" id="ARBA00023118"/>
    </source>
</evidence>
<comment type="subunit">
    <text evidence="11 12">Monomer. Binds crRNA and tracrRNA.</text>
</comment>
<comment type="cofactor">
    <cofactor evidence="1">
        <name>Mg(2+)</name>
        <dbReference type="ChEBI" id="CHEBI:18420"/>
    </cofactor>
</comment>
<dbReference type="GO" id="GO:0043571">
    <property type="term" value="P:maintenance of CRISPR repeat elements"/>
    <property type="evidence" value="ECO:0007669"/>
    <property type="project" value="UniProtKB-UniRule"/>
</dbReference>
<evidence type="ECO:0000256" key="9">
    <source>
        <dbReference type="ARBA" id="ARBA00023125"/>
    </source>
</evidence>
<dbReference type="EC" id="3.1.-.-" evidence="12"/>
<dbReference type="NCBIfam" id="TIGR01865">
    <property type="entry name" value="cas_Csn1"/>
    <property type="match status" value="1"/>
</dbReference>
<evidence type="ECO:0000256" key="3">
    <source>
        <dbReference type="ARBA" id="ARBA00022723"/>
    </source>
</evidence>
<organism evidence="14">
    <name type="scientific">Treponema denticola H-22</name>
    <dbReference type="NCBI Taxonomy" id="999432"/>
    <lineage>
        <taxon>Bacteria</taxon>
        <taxon>Pseudomonadati</taxon>
        <taxon>Spirochaetota</taxon>
        <taxon>Spirochaetia</taxon>
        <taxon>Spirochaetales</taxon>
        <taxon>Treponemataceae</taxon>
        <taxon>Treponema</taxon>
    </lineage>
</organism>
<comment type="domain">
    <text evidence="12">Has 2 endonuclease domains. The discontinuous RuvC-like domain cleaves the target DNA noncomplementary to crRNA while the HNH nuclease domain cleaves the target DNA complementary to crRNA.</text>
</comment>
<dbReference type="RefSeq" id="WP_002684945.1">
    <property type="nucleotide sequence ID" value="NZ_CM001795.1"/>
</dbReference>
<dbReference type="PATRIC" id="fig|999432.5.peg.1814"/>
<comment type="function">
    <text evidence="12">CRISPR (clustered regularly interspaced short palindromic repeat) is an adaptive immune system that provides protection against mobile genetic elements (viruses, transposable elements and conjugative plasmids). CRISPR clusters contain spacers, sequences complementary to antecedent mobile elements, and target invading nucleic acids. CRISPR clusters are transcribed and processed into CRISPR RNA (crRNA). In type II CRISPR systems correct processing of pre-crRNA requires a trans-encoded small RNA (tracrRNA), endogenous ribonuclease 3 (rnc) and this protein. The tracrRNA serves as a guide for ribonuclease 3-aided processing of pre-crRNA. Subsequently Cas9/crRNA/tracrRNA endonucleolytically cleaves linear or circular dsDNA target complementary to the spacer; Cas9 is inactive in the absence of the 2 guide RNAs (gRNA). Cas9 recognizes the protospacer adjacent motif (PAM) in the CRISPR repeat sequences to help distinguish self versus nonself, as targets within the bacterial CRISPR locus do not have PAMs. PAM recognition is also required for catalytic activity.</text>
</comment>
<keyword evidence="2 12" id="KW-0540">Nuclease</keyword>
<dbReference type="GO" id="GO:0016787">
    <property type="term" value="F:hydrolase activity"/>
    <property type="evidence" value="ECO:0007669"/>
    <property type="project" value="UniProtKB-KW"/>
</dbReference>
<dbReference type="Pfam" id="PF16593">
    <property type="entry name" value="Cas9-BH"/>
    <property type="match status" value="1"/>
</dbReference>
<dbReference type="InterPro" id="IPR033114">
    <property type="entry name" value="HNH_CAS9"/>
</dbReference>
<dbReference type="Proteomes" id="UP000011705">
    <property type="component" value="Chromosome"/>
</dbReference>
<dbReference type="InterPro" id="IPR032239">
    <property type="entry name" value="Cas9-BH"/>
</dbReference>
<dbReference type="InterPro" id="IPR003615">
    <property type="entry name" value="HNH_nuc"/>
</dbReference>
<comment type="similarity">
    <text evidence="12">Belongs to the CRISPR-associated Cas9 family.</text>
</comment>
<sequence length="1395" mass="161699">MKKEIKDYFLGLDVGTGSVGWAVTDTDYKLLKANRKDLWGMRCFETAETAEVRRLHRGARRRIERRKKRIKLLQELFSQEIAKIDEGFFQRMKESPFYAEDKTILQENTLFNDKDFTDKTYHKAYPTINHLIKAWIENKVKPDPRLLYLACHNIIKKRGHFLFEGDFDSENQFDTSIQALFEYLREDMEVDIDADSQKVKEILKDSSLKNSEKQSRLNKILGLKPSDKQKKAITNLISGNKINFADLYDNPDLKDAEKNSISFSKDDFDALSDDLASILGDSFELLLKAKAVYNCSVLSKVIGDEQYLSFAKVKIYEKHKTDLTKLKNVIKKHFPKDYKKVFGYNKNEKNNNNYSGYVGVCKTKSKKLIINNSVNQEDFYKFLKTILSAKSEIKEVNDILTEIETGTFLPKQISKSNAEIPYQLRKMELEKILSNAEKHFSFLKQKDEKGLSHSEKIIMLLTFKIPYYIGPINDNHKKSFPDRCWVIKKEKSPSGKTTPWNFFDHIDKDKTAEAFITSRTNFCTYLVGESVLPKSSLLYSEYTVLNEINNLQIIIDGKNICDIKLKQKIYEELFKKYKKITQKQISTFIKHEGICNKTDEVIILGIDKECTSSLKSYIELKNIFGKQVDEISTKNMLEEIIRWATIYDEGEGKTILKTKIKAEYGKYCSDEQIKKILNLKFSGWGRLSRKFLETVTSEMPGFSEPVNIITAMRETQNNLMELLSSEFKFTENIKKINSGFEDAEKQFSYNGLVKPLFLSPSVKKMLWQTLKLVKEISHITQAPPKKIFIEMAKGAELEPARTKTRLKILQDLYNNCKNDADAFSSEIKDLSGKIENEDNLRLRSDKLYLYYTQLGKCMYCGKPIEIGHVFDTSNYDIDHIYPQSKIKDDSISNRVLVCSSCNKNKEDKYPLKSEIQSKQRGFWNFLQRNNFISLEKLNRLTRTTPISDDETAKFIARQLVETRQATKVAAKVLEKMFPETKIVYSKAETVSMFRNKFDIIKCREINDFHHAHDAYLNIVVGNVYNTKFTNNPWNFIKEKRDNPKIADTYNYYKVFDYDVKRNNITAWEKGKTIITVKDMLKRNTPIYTRQAACKKGGLFDQTIMKKGLGQHPLKKEGAFSNISKYGGYNKVSAAYYTLIEYEEKGNKIRSLETIPLYLVKDIQKDQDVLKSYLTDLLGKKEIKILVPKIKINSLLKINGFPCHITGKTGDSFVLRPAVQFCCSNDEVLYFKKIIRFNEIRSQREKMGKTISPYEDLSFRSYIKENLCKKTKADEIGEKEFYDLLQKKNLEIYDMLLTKHKDTIYNKRPNSTTLGMLTKGRYEFINLKPKDQIIVMLEILKLFCTTREAIDLGLIKGKPAAGVATLGKKISNPDNCILIYQSITGIFEKRIDLLKV</sequence>
<keyword evidence="8 12" id="KW-0051">Antiviral defense</keyword>
<dbReference type="GO" id="GO:0004519">
    <property type="term" value="F:endonuclease activity"/>
    <property type="evidence" value="ECO:0007669"/>
    <property type="project" value="UniProtKB-UniRule"/>
</dbReference>
<gene>
    <name evidence="12" type="primary">cas9</name>
    <name evidence="14" type="ORF">HMPREF9726_01749</name>
</gene>
<evidence type="ECO:0000313" key="14">
    <source>
        <dbReference type="EMBL" id="EMB32525.1"/>
    </source>
</evidence>
<dbReference type="GO" id="GO:0051607">
    <property type="term" value="P:defense response to virus"/>
    <property type="evidence" value="ECO:0007669"/>
    <property type="project" value="UniProtKB-UniRule"/>
</dbReference>
<dbReference type="Gene3D" id="1.10.30.50">
    <property type="match status" value="1"/>
</dbReference>
<dbReference type="EMBL" id="AGDV01000014">
    <property type="protein sequence ID" value="EMB32525.1"/>
    <property type="molecule type" value="Genomic_DNA"/>
</dbReference>
<dbReference type="HAMAP" id="MF_01480">
    <property type="entry name" value="Cas9"/>
    <property type="match status" value="1"/>
</dbReference>
<evidence type="ECO:0000256" key="12">
    <source>
        <dbReference type="HAMAP-Rule" id="MF_01480"/>
    </source>
</evidence>
<dbReference type="HOGENOM" id="CLU_005604_0_0_12"/>
<evidence type="ECO:0000256" key="6">
    <source>
        <dbReference type="ARBA" id="ARBA00022842"/>
    </source>
</evidence>
<evidence type="ECO:0000256" key="11">
    <source>
        <dbReference type="ARBA" id="ARBA00046380"/>
    </source>
</evidence>
<comment type="caution">
    <text evidence="14">The sequence shown here is derived from an EMBL/GenBank/DDBJ whole genome shotgun (WGS) entry which is preliminary data.</text>
</comment>
<feature type="active site" description="For RuvC-like nuclease domain" evidence="12">
    <location>
        <position position="13"/>
    </location>
</feature>
<proteinExistence type="inferred from homology"/>
<dbReference type="Pfam" id="PF16595">
    <property type="entry name" value="Cas9_PI"/>
    <property type="match status" value="1"/>
</dbReference>
<dbReference type="CDD" id="cd09643">
    <property type="entry name" value="Csn1"/>
    <property type="match status" value="1"/>
</dbReference>
<evidence type="ECO:0000256" key="10">
    <source>
        <dbReference type="ARBA" id="ARBA00023211"/>
    </source>
</evidence>
<evidence type="ECO:0000256" key="1">
    <source>
        <dbReference type="ARBA" id="ARBA00001946"/>
    </source>
</evidence>
<dbReference type="GO" id="GO:0046872">
    <property type="term" value="F:metal ion binding"/>
    <property type="evidence" value="ECO:0007669"/>
    <property type="project" value="UniProtKB-UniRule"/>
</dbReference>
<keyword evidence="10" id="KW-0464">Manganese</keyword>
<accession>A0A0E2EGB1</accession>
<dbReference type="GO" id="GO:0003723">
    <property type="term" value="F:RNA binding"/>
    <property type="evidence" value="ECO:0007669"/>
    <property type="project" value="UniProtKB-UniRule"/>
</dbReference>
<dbReference type="SMART" id="SM00507">
    <property type="entry name" value="HNHc"/>
    <property type="match status" value="1"/>
</dbReference>
<keyword evidence="4 12" id="KW-0255">Endonuclease</keyword>
<dbReference type="PROSITE" id="PS51749">
    <property type="entry name" value="HNH_CAS9"/>
    <property type="match status" value="1"/>
</dbReference>
<evidence type="ECO:0000256" key="2">
    <source>
        <dbReference type="ARBA" id="ARBA00022722"/>
    </source>
</evidence>
<dbReference type="InterPro" id="IPR032237">
    <property type="entry name" value="Cas9_PI"/>
</dbReference>
<dbReference type="Pfam" id="PF22702">
    <property type="entry name" value="Cas9_RuvC"/>
    <property type="match status" value="1"/>
</dbReference>
<dbReference type="Pfam" id="PF13395">
    <property type="entry name" value="HNH_4"/>
    <property type="match status" value="1"/>
</dbReference>
<dbReference type="InterPro" id="IPR036397">
    <property type="entry name" value="RNaseH_sf"/>
</dbReference>
<feature type="active site" description="Proton acceptor for HNH nuclease domain" evidence="12">
    <location>
        <position position="879"/>
    </location>
</feature>
<evidence type="ECO:0000256" key="4">
    <source>
        <dbReference type="ARBA" id="ARBA00022759"/>
    </source>
</evidence>
<keyword evidence="3" id="KW-0479">Metal-binding</keyword>
<evidence type="ECO:0000259" key="13">
    <source>
        <dbReference type="PROSITE" id="PS51749"/>
    </source>
</evidence>
<protein>
    <recommendedName>
        <fullName evidence="12">CRISPR-associated endonuclease Cas9</fullName>
        <ecNumber evidence="12">3.1.-.-</ecNumber>
    </recommendedName>
</protein>
<keyword evidence="6" id="KW-0460">Magnesium</keyword>
<feature type="domain" description="HNH Cas9-type" evidence="13">
    <location>
        <begin position="801"/>
        <end position="959"/>
    </location>
</feature>
<evidence type="ECO:0000256" key="7">
    <source>
        <dbReference type="ARBA" id="ARBA00022884"/>
    </source>
</evidence>
<name>A0A0E2EGB1_TREDN</name>
<dbReference type="InterPro" id="IPR032240">
    <property type="entry name" value="Cas9_REC"/>
</dbReference>
<keyword evidence="5 12" id="KW-0378">Hydrolase</keyword>
<keyword evidence="9 12" id="KW-0238">DNA-binding</keyword>
<reference evidence="14" key="1">
    <citation type="submission" date="2012-01" db="EMBL/GenBank/DDBJ databases">
        <title>The Genome Sequence of Treponema denticola H-22.</title>
        <authorList>
            <consortium name="The Broad Institute Genome Sequencing Platform"/>
            <person name="Earl A."/>
            <person name="Ward D."/>
            <person name="Feldgarden M."/>
            <person name="Gevers D."/>
            <person name="Blanton J.M."/>
            <person name="Fenno C.J."/>
            <person name="Baranova O.V."/>
            <person name="Mathney J."/>
            <person name="Dewhirst F.E."/>
            <person name="Izard J."/>
            <person name="Young S.K."/>
            <person name="Zeng Q."/>
            <person name="Gargeya S."/>
            <person name="Fitzgerald M."/>
            <person name="Haas B."/>
            <person name="Abouelleil A."/>
            <person name="Alvarado L."/>
            <person name="Arachchi H.M."/>
            <person name="Berlin A."/>
            <person name="Chapman S.B."/>
            <person name="Gearin G."/>
            <person name="Goldberg J."/>
            <person name="Griggs A."/>
            <person name="Gujja S."/>
            <person name="Hansen M."/>
            <person name="Heiman D."/>
            <person name="Howarth C."/>
            <person name="Larimer J."/>
            <person name="Lui A."/>
            <person name="MacDonald P.J.P."/>
            <person name="McCowen C."/>
            <person name="Montmayeur A."/>
            <person name="Murphy C."/>
            <person name="Neiman D."/>
            <person name="Pearson M."/>
            <person name="Priest M."/>
            <person name="Roberts A."/>
            <person name="Saif S."/>
            <person name="Shea T."/>
            <person name="Sisk P."/>
            <person name="Stolte C."/>
            <person name="Sykes S."/>
            <person name="Wortman J."/>
            <person name="Nusbaum C."/>
            <person name="Birren B."/>
        </authorList>
    </citation>
    <scope>NUCLEOTIDE SEQUENCE [LARGE SCALE GENOMIC DNA]</scope>
    <source>
        <strain evidence="14">H-22</strain>
    </source>
</reference>
<dbReference type="GO" id="GO:0003677">
    <property type="term" value="F:DNA binding"/>
    <property type="evidence" value="ECO:0007669"/>
    <property type="project" value="UniProtKB-UniRule"/>
</dbReference>
<dbReference type="Pfam" id="PF16592">
    <property type="entry name" value="Cas9_REC"/>
    <property type="match status" value="1"/>
</dbReference>
<evidence type="ECO:0000256" key="5">
    <source>
        <dbReference type="ARBA" id="ARBA00022801"/>
    </source>
</evidence>
<comment type="caution">
    <text evidence="12">Lacks conserved residue(s) required for the propagation of feature annotation.</text>
</comment>
<dbReference type="Gene3D" id="3.30.420.10">
    <property type="entry name" value="Ribonuclease H-like superfamily/Ribonuclease H"/>
    <property type="match status" value="1"/>
</dbReference>
<dbReference type="InterPro" id="IPR028629">
    <property type="entry name" value="Cas9"/>
</dbReference>
<keyword evidence="7 12" id="KW-0694">RNA-binding</keyword>
<dbReference type="InterPro" id="IPR055228">
    <property type="entry name" value="Cas9_RuvC"/>
</dbReference>